<keyword evidence="3" id="KW-1185">Reference proteome</keyword>
<dbReference type="Proteomes" id="UP000185696">
    <property type="component" value="Unassembled WGS sequence"/>
</dbReference>
<keyword evidence="1" id="KW-0472">Membrane</keyword>
<accession>A0A7Z1AUS1</accession>
<sequence>MSSAGLYSLKAWFAARLTFVRVVLVRRGVSPNTISLAGILFAAGAGLSLALLPAPVAALPVTLLLVARLAAANLDGSVARESGRQTRWGAVLNEFGDRAADLLVLAGLLAHVSLPLALGVLLAASMPSWVSLAGAAAGTRRINGGPVGKTERCLLVALAAATGWYTAFAVVVLAGSVVTGLLRMVRLAREHEIAAPTGRTGQPVRG</sequence>
<dbReference type="Gene3D" id="1.20.120.1760">
    <property type="match status" value="1"/>
</dbReference>
<keyword evidence="1" id="KW-0812">Transmembrane</keyword>
<organism evidence="2 3">
    <name type="scientific">Actinophytocola xinjiangensis</name>
    <dbReference type="NCBI Taxonomy" id="485602"/>
    <lineage>
        <taxon>Bacteria</taxon>
        <taxon>Bacillati</taxon>
        <taxon>Actinomycetota</taxon>
        <taxon>Actinomycetes</taxon>
        <taxon>Pseudonocardiales</taxon>
        <taxon>Pseudonocardiaceae</taxon>
    </lineage>
</organism>
<evidence type="ECO:0000256" key="1">
    <source>
        <dbReference type="SAM" id="Phobius"/>
    </source>
</evidence>
<dbReference type="EMBL" id="MSIF01000025">
    <property type="protein sequence ID" value="OLF05928.1"/>
    <property type="molecule type" value="Genomic_DNA"/>
</dbReference>
<dbReference type="AlphaFoldDB" id="A0A7Z1AUS1"/>
<comment type="caution">
    <text evidence="2">The sequence shown here is derived from an EMBL/GenBank/DDBJ whole genome shotgun (WGS) entry which is preliminary data.</text>
</comment>
<dbReference type="Pfam" id="PF01066">
    <property type="entry name" value="CDP-OH_P_transf"/>
    <property type="match status" value="1"/>
</dbReference>
<keyword evidence="2" id="KW-0808">Transferase</keyword>
<feature type="transmembrane region" description="Helical" evidence="1">
    <location>
        <begin position="164"/>
        <end position="182"/>
    </location>
</feature>
<evidence type="ECO:0000313" key="2">
    <source>
        <dbReference type="EMBL" id="OLF05928.1"/>
    </source>
</evidence>
<proteinExistence type="predicted"/>
<dbReference type="GO" id="GO:0008654">
    <property type="term" value="P:phospholipid biosynthetic process"/>
    <property type="evidence" value="ECO:0007669"/>
    <property type="project" value="InterPro"/>
</dbReference>
<gene>
    <name evidence="2" type="ORF">BLA60_34275</name>
</gene>
<keyword evidence="2" id="KW-0548">Nucleotidyltransferase</keyword>
<protein>
    <submittedName>
        <fullName evidence="2">Phosphatidate cytidylyltransferase</fullName>
    </submittedName>
</protein>
<dbReference type="InterPro" id="IPR043130">
    <property type="entry name" value="CDP-OH_PTrfase_TM_dom"/>
</dbReference>
<name>A0A7Z1AUS1_9PSEU</name>
<dbReference type="GO" id="GO:0016779">
    <property type="term" value="F:nucleotidyltransferase activity"/>
    <property type="evidence" value="ECO:0007669"/>
    <property type="project" value="UniProtKB-KW"/>
</dbReference>
<feature type="transmembrane region" description="Helical" evidence="1">
    <location>
        <begin position="99"/>
        <end position="124"/>
    </location>
</feature>
<dbReference type="GO" id="GO:0016780">
    <property type="term" value="F:phosphotransferase activity, for other substituted phosphate groups"/>
    <property type="evidence" value="ECO:0007669"/>
    <property type="project" value="InterPro"/>
</dbReference>
<dbReference type="InterPro" id="IPR000462">
    <property type="entry name" value="CDP-OH_P_trans"/>
</dbReference>
<keyword evidence="1" id="KW-1133">Transmembrane helix</keyword>
<dbReference type="GO" id="GO:0016020">
    <property type="term" value="C:membrane"/>
    <property type="evidence" value="ECO:0007669"/>
    <property type="project" value="InterPro"/>
</dbReference>
<reference evidence="2 3" key="1">
    <citation type="submission" date="2016-12" db="EMBL/GenBank/DDBJ databases">
        <title>The draft genome sequence of Actinophytocola xinjiangensis.</title>
        <authorList>
            <person name="Wang W."/>
            <person name="Yuan L."/>
        </authorList>
    </citation>
    <scope>NUCLEOTIDE SEQUENCE [LARGE SCALE GENOMIC DNA]</scope>
    <source>
        <strain evidence="2 3">CGMCC 4.4663</strain>
    </source>
</reference>
<evidence type="ECO:0000313" key="3">
    <source>
        <dbReference type="Proteomes" id="UP000185696"/>
    </source>
</evidence>